<dbReference type="EMBL" id="OZ023707">
    <property type="protein sequence ID" value="CAK9877640.1"/>
    <property type="molecule type" value="Genomic_DNA"/>
</dbReference>
<evidence type="ECO:0000313" key="2">
    <source>
        <dbReference type="Proteomes" id="UP001497522"/>
    </source>
</evidence>
<protein>
    <submittedName>
        <fullName evidence="1">Uncharacterized protein</fullName>
    </submittedName>
</protein>
<gene>
    <name evidence="1" type="ORF">CSSPJE1EN2_LOCUS19465</name>
</gene>
<keyword evidence="2" id="KW-1185">Reference proteome</keyword>
<sequence>MAHLLLAVLRERELLEELKVASEVRIIQAAMAPAVRGIRSDLSEANIQSAEDVNSKCVNCTIPSILEVILHSTKSQRLRSKLTRRSLVFQVFAFRR</sequence>
<reference evidence="1" key="1">
    <citation type="submission" date="2024-03" db="EMBL/GenBank/DDBJ databases">
        <authorList>
            <consortium name="ELIXIR-Norway"/>
            <consortium name="Elixir Norway"/>
        </authorList>
    </citation>
    <scope>NUCLEOTIDE SEQUENCE</scope>
</reference>
<organism evidence="1 2">
    <name type="scientific">Sphagnum jensenii</name>
    <dbReference type="NCBI Taxonomy" id="128206"/>
    <lineage>
        <taxon>Eukaryota</taxon>
        <taxon>Viridiplantae</taxon>
        <taxon>Streptophyta</taxon>
        <taxon>Embryophyta</taxon>
        <taxon>Bryophyta</taxon>
        <taxon>Sphagnophytina</taxon>
        <taxon>Sphagnopsida</taxon>
        <taxon>Sphagnales</taxon>
        <taxon>Sphagnaceae</taxon>
        <taxon>Sphagnum</taxon>
    </lineage>
</organism>
<proteinExistence type="predicted"/>
<accession>A0ABP1BNQ0</accession>
<name>A0ABP1BNQ0_9BRYO</name>
<evidence type="ECO:0000313" key="1">
    <source>
        <dbReference type="EMBL" id="CAK9877640.1"/>
    </source>
</evidence>
<dbReference type="Proteomes" id="UP001497522">
    <property type="component" value="Chromosome 6"/>
</dbReference>